<dbReference type="InterPro" id="IPR004007">
    <property type="entry name" value="DhaL_dom"/>
</dbReference>
<dbReference type="EMBL" id="SGXD01000003">
    <property type="protein sequence ID" value="RZS87010.1"/>
    <property type="molecule type" value="Genomic_DNA"/>
</dbReference>
<dbReference type="SUPFAM" id="SSF101473">
    <property type="entry name" value="DhaL-like"/>
    <property type="match status" value="1"/>
</dbReference>
<protein>
    <recommendedName>
        <fullName evidence="1">DhaL domain-containing protein</fullName>
    </recommendedName>
</protein>
<dbReference type="Pfam" id="PF13684">
    <property type="entry name" value="FakA-like_C"/>
    <property type="match status" value="1"/>
</dbReference>
<proteinExistence type="predicted"/>
<comment type="caution">
    <text evidence="2">The sequence shown here is derived from an EMBL/GenBank/DDBJ whole genome shotgun (WGS) entry which is preliminary data.</text>
</comment>
<dbReference type="InterPro" id="IPR050270">
    <property type="entry name" value="DegV_domain_contain"/>
</dbReference>
<dbReference type="Pfam" id="PF21645">
    <property type="entry name" value="FakA-like_M"/>
    <property type="match status" value="1"/>
</dbReference>
<evidence type="ECO:0000259" key="1">
    <source>
        <dbReference type="PROSITE" id="PS51480"/>
    </source>
</evidence>
<accession>A0A4Q7NQX5</accession>
<evidence type="ECO:0000313" key="2">
    <source>
        <dbReference type="EMBL" id="RZS87010.1"/>
    </source>
</evidence>
<dbReference type="InterPro" id="IPR033470">
    <property type="entry name" value="FakA-like_C"/>
</dbReference>
<dbReference type="SMART" id="SM01121">
    <property type="entry name" value="Dak1_2"/>
    <property type="match status" value="1"/>
</dbReference>
<feature type="domain" description="DhaL" evidence="1">
    <location>
        <begin position="20"/>
        <end position="216"/>
    </location>
</feature>
<name>A0A4Q7NQX5_9ACTN</name>
<dbReference type="PROSITE" id="PS51480">
    <property type="entry name" value="DHAL"/>
    <property type="match status" value="1"/>
</dbReference>
<dbReference type="GO" id="GO:0006071">
    <property type="term" value="P:glycerol metabolic process"/>
    <property type="evidence" value="ECO:0007669"/>
    <property type="project" value="InterPro"/>
</dbReference>
<dbReference type="InterPro" id="IPR036117">
    <property type="entry name" value="DhaL_dom_sf"/>
</dbReference>
<dbReference type="GO" id="GO:0004371">
    <property type="term" value="F:glycerone kinase activity"/>
    <property type="evidence" value="ECO:0007669"/>
    <property type="project" value="InterPro"/>
</dbReference>
<dbReference type="Gene3D" id="1.25.40.340">
    <property type="match status" value="1"/>
</dbReference>
<dbReference type="Pfam" id="PF02734">
    <property type="entry name" value="Dak2"/>
    <property type="match status" value="1"/>
</dbReference>
<keyword evidence="3" id="KW-1185">Reference proteome</keyword>
<dbReference type="PANTHER" id="PTHR33434:SF4">
    <property type="entry name" value="PHOSPHATASE PROTEIN"/>
    <property type="match status" value="1"/>
</dbReference>
<dbReference type="InterPro" id="IPR048394">
    <property type="entry name" value="FakA-like_M"/>
</dbReference>
<dbReference type="SMART" id="SM01120">
    <property type="entry name" value="Dak2"/>
    <property type="match status" value="1"/>
</dbReference>
<dbReference type="Proteomes" id="UP000293638">
    <property type="component" value="Unassembled WGS sequence"/>
</dbReference>
<dbReference type="RefSeq" id="WP_231116325.1">
    <property type="nucleotide sequence ID" value="NZ_SGXD01000003.1"/>
</dbReference>
<organism evidence="2 3">
    <name type="scientific">Motilibacter rhizosphaerae</name>
    <dbReference type="NCBI Taxonomy" id="598652"/>
    <lineage>
        <taxon>Bacteria</taxon>
        <taxon>Bacillati</taxon>
        <taxon>Actinomycetota</taxon>
        <taxon>Actinomycetes</taxon>
        <taxon>Motilibacterales</taxon>
        <taxon>Motilibacteraceae</taxon>
        <taxon>Motilibacter</taxon>
    </lineage>
</organism>
<sequence>MSGSGAAAALAAPADAVDGPAMRAWTQLALHALGAARAEIDALNVFPVADGDTGTNLYLTLEAAATAAAALPDDADLAATVRTVARGALIGARGNSGGILSQLLRGIARTLADEEARATPWANADLLAEALRCAADSAYDAVVTPVEGTMLSVARAAAEAAAAEPVRAVEPVVVAAARGAREALARTPTQLEPLARAGVVDAGGQGLVVLLDALVAVVTRTPLPPRATAPAAAPLPHEPGTDGEFEVMYLLDATDEAVDALRPSLAALGESVVVVGGEGLWSVHVHTDDAGAAVEAGIAAGRPHRIRVSALRTPAASAARRVVAVLVAEPAVAELVAAAGALPLAATADDVLRAVRGAHAREAVVVAGPDGRPAAEVAVRALSRDGVRASLVPLEHDLQALAAVAVAAPEQPLEEDAAAMRAAAGAMRCRRVAPDRLDAELDGLLAGGGELVTVLAPEQRAAAVESALRAARPALEVVVHAVGAASDLLVGVE</sequence>
<dbReference type="AlphaFoldDB" id="A0A4Q7NQX5"/>
<reference evidence="2 3" key="1">
    <citation type="submission" date="2019-02" db="EMBL/GenBank/DDBJ databases">
        <title>Genomic Encyclopedia of Type Strains, Phase IV (KMG-IV): sequencing the most valuable type-strain genomes for metagenomic binning, comparative biology and taxonomic classification.</title>
        <authorList>
            <person name="Goeker M."/>
        </authorList>
    </citation>
    <scope>NUCLEOTIDE SEQUENCE [LARGE SCALE GENOMIC DNA]</scope>
    <source>
        <strain evidence="2 3">DSM 45622</strain>
    </source>
</reference>
<evidence type="ECO:0000313" key="3">
    <source>
        <dbReference type="Proteomes" id="UP000293638"/>
    </source>
</evidence>
<dbReference type="PANTHER" id="PTHR33434">
    <property type="entry name" value="DEGV DOMAIN-CONTAINING PROTEIN DR_1986-RELATED"/>
    <property type="match status" value="1"/>
</dbReference>
<gene>
    <name evidence="2" type="ORF">EV189_2429</name>
</gene>